<comment type="caution">
    <text evidence="1">The sequence shown here is derived from an EMBL/GenBank/DDBJ whole genome shotgun (WGS) entry which is preliminary data.</text>
</comment>
<dbReference type="AlphaFoldDB" id="A0AAD4GN67"/>
<dbReference type="Proteomes" id="UP001194468">
    <property type="component" value="Unassembled WGS sequence"/>
</dbReference>
<accession>A0AAD4GN67</accession>
<reference evidence="1" key="1">
    <citation type="submission" date="2019-10" db="EMBL/GenBank/DDBJ databases">
        <authorList>
            <consortium name="DOE Joint Genome Institute"/>
            <person name="Kuo A."/>
            <person name="Miyauchi S."/>
            <person name="Kiss E."/>
            <person name="Drula E."/>
            <person name="Kohler A."/>
            <person name="Sanchez-Garcia M."/>
            <person name="Andreopoulos B."/>
            <person name="Barry K.W."/>
            <person name="Bonito G."/>
            <person name="Buee M."/>
            <person name="Carver A."/>
            <person name="Chen C."/>
            <person name="Cichocki N."/>
            <person name="Clum A."/>
            <person name="Culley D."/>
            <person name="Crous P.W."/>
            <person name="Fauchery L."/>
            <person name="Girlanda M."/>
            <person name="Hayes R."/>
            <person name="Keri Z."/>
            <person name="LaButti K."/>
            <person name="Lipzen A."/>
            <person name="Lombard V."/>
            <person name="Magnuson J."/>
            <person name="Maillard F."/>
            <person name="Morin E."/>
            <person name="Murat C."/>
            <person name="Nolan M."/>
            <person name="Ohm R."/>
            <person name="Pangilinan J."/>
            <person name="Pereira M."/>
            <person name="Perotto S."/>
            <person name="Peter M."/>
            <person name="Riley R."/>
            <person name="Sitrit Y."/>
            <person name="Stielow B."/>
            <person name="Szollosi G."/>
            <person name="Zifcakova L."/>
            <person name="Stursova M."/>
            <person name="Spatafora J.W."/>
            <person name="Tedersoo L."/>
            <person name="Vaario L.-M."/>
            <person name="Yamada A."/>
            <person name="Yan M."/>
            <person name="Wang P."/>
            <person name="Xu J."/>
            <person name="Bruns T."/>
            <person name="Baldrian P."/>
            <person name="Vilgalys R."/>
            <person name="Henrissat B."/>
            <person name="Grigoriev I.V."/>
            <person name="Hibbett D."/>
            <person name="Nagy L.G."/>
            <person name="Martin F.M."/>
        </authorList>
    </citation>
    <scope>NUCLEOTIDE SEQUENCE</scope>
    <source>
        <strain evidence="1">BED1</strain>
    </source>
</reference>
<keyword evidence="2" id="KW-1185">Reference proteome</keyword>
<evidence type="ECO:0000313" key="2">
    <source>
        <dbReference type="Proteomes" id="UP001194468"/>
    </source>
</evidence>
<sequence>MYLSHQQSSGGLHGLYANVQPTRGTQFIENSMAIAGTGQIPASVSRGYAILVDATGREHPMLLDQCRYLDQLEHMLLASLYQCRPDEAEIQRWYIDRKQYDFVIYGNTDSDVTQLTRESDIWSKIEPGTKIVTRAIIEEKASRNMMGTYMCQCGTPNTINVSRKNLSAALERGCTITCRHCERRFQVARTRRQRGVALDDTDNQQAVGTPTAEAKYLIRNFLAKQVVRCACFHVCSDSPRADPPCAASSFQRLVRVFVYAAIPQGLTLPVLHPLFSLNINKHPAEATFLHCQILCRIRTT</sequence>
<evidence type="ECO:0000313" key="1">
    <source>
        <dbReference type="EMBL" id="KAF8452424.1"/>
    </source>
</evidence>
<gene>
    <name evidence="1" type="ORF">L210DRAFT_2033542</name>
</gene>
<dbReference type="EMBL" id="WHUW01000001">
    <property type="protein sequence ID" value="KAF8452424.1"/>
    <property type="molecule type" value="Genomic_DNA"/>
</dbReference>
<reference evidence="1" key="2">
    <citation type="journal article" date="2020" name="Nat. Commun.">
        <title>Large-scale genome sequencing of mycorrhizal fungi provides insights into the early evolution of symbiotic traits.</title>
        <authorList>
            <person name="Miyauchi S."/>
            <person name="Kiss E."/>
            <person name="Kuo A."/>
            <person name="Drula E."/>
            <person name="Kohler A."/>
            <person name="Sanchez-Garcia M."/>
            <person name="Morin E."/>
            <person name="Andreopoulos B."/>
            <person name="Barry K.W."/>
            <person name="Bonito G."/>
            <person name="Buee M."/>
            <person name="Carver A."/>
            <person name="Chen C."/>
            <person name="Cichocki N."/>
            <person name="Clum A."/>
            <person name="Culley D."/>
            <person name="Crous P.W."/>
            <person name="Fauchery L."/>
            <person name="Girlanda M."/>
            <person name="Hayes R.D."/>
            <person name="Keri Z."/>
            <person name="LaButti K."/>
            <person name="Lipzen A."/>
            <person name="Lombard V."/>
            <person name="Magnuson J."/>
            <person name="Maillard F."/>
            <person name="Murat C."/>
            <person name="Nolan M."/>
            <person name="Ohm R.A."/>
            <person name="Pangilinan J."/>
            <person name="Pereira M.F."/>
            <person name="Perotto S."/>
            <person name="Peter M."/>
            <person name="Pfister S."/>
            <person name="Riley R."/>
            <person name="Sitrit Y."/>
            <person name="Stielow J.B."/>
            <person name="Szollosi G."/>
            <person name="Zifcakova L."/>
            <person name="Stursova M."/>
            <person name="Spatafora J.W."/>
            <person name="Tedersoo L."/>
            <person name="Vaario L.M."/>
            <person name="Yamada A."/>
            <person name="Yan M."/>
            <person name="Wang P."/>
            <person name="Xu J."/>
            <person name="Bruns T."/>
            <person name="Baldrian P."/>
            <person name="Vilgalys R."/>
            <person name="Dunand C."/>
            <person name="Henrissat B."/>
            <person name="Grigoriev I.V."/>
            <person name="Hibbett D."/>
            <person name="Nagy L.G."/>
            <person name="Martin F.M."/>
        </authorList>
    </citation>
    <scope>NUCLEOTIDE SEQUENCE</scope>
    <source>
        <strain evidence="1">BED1</strain>
    </source>
</reference>
<organism evidence="1 2">
    <name type="scientific">Boletus edulis BED1</name>
    <dbReference type="NCBI Taxonomy" id="1328754"/>
    <lineage>
        <taxon>Eukaryota</taxon>
        <taxon>Fungi</taxon>
        <taxon>Dikarya</taxon>
        <taxon>Basidiomycota</taxon>
        <taxon>Agaricomycotina</taxon>
        <taxon>Agaricomycetes</taxon>
        <taxon>Agaricomycetidae</taxon>
        <taxon>Boletales</taxon>
        <taxon>Boletineae</taxon>
        <taxon>Boletaceae</taxon>
        <taxon>Boletoideae</taxon>
        <taxon>Boletus</taxon>
    </lineage>
</organism>
<name>A0AAD4GN67_BOLED</name>
<protein>
    <submittedName>
        <fullName evidence="1">Uncharacterized protein</fullName>
    </submittedName>
</protein>
<proteinExistence type="predicted"/>